<dbReference type="FunFam" id="3.30.160.60:FF:000100">
    <property type="entry name" value="Zinc finger 45-like"/>
    <property type="match status" value="1"/>
</dbReference>
<dbReference type="SUPFAM" id="SSF57667">
    <property type="entry name" value="beta-beta-alpha zinc fingers"/>
    <property type="match status" value="1"/>
</dbReference>
<evidence type="ECO:0000256" key="5">
    <source>
        <dbReference type="PROSITE-ProRule" id="PRU00042"/>
    </source>
</evidence>
<dbReference type="Proteomes" id="UP000478052">
    <property type="component" value="Unassembled WGS sequence"/>
</dbReference>
<dbReference type="Pfam" id="PF00096">
    <property type="entry name" value="zf-C2H2"/>
    <property type="match status" value="1"/>
</dbReference>
<evidence type="ECO:0000256" key="2">
    <source>
        <dbReference type="ARBA" id="ARBA00022737"/>
    </source>
</evidence>
<keyword evidence="1" id="KW-0479">Metal-binding</keyword>
<evidence type="ECO:0000259" key="6">
    <source>
        <dbReference type="PROSITE" id="PS50157"/>
    </source>
</evidence>
<name>A0A6G0ZCG6_APHCR</name>
<protein>
    <submittedName>
        <fullName evidence="7">Longitudinals lacking protein, isoforms N/O/W/X/Y-like isoform X46</fullName>
    </submittedName>
</protein>
<comment type="caution">
    <text evidence="7">The sequence shown here is derived from an EMBL/GenBank/DDBJ whole genome shotgun (WGS) entry which is preliminary data.</text>
</comment>
<dbReference type="OrthoDB" id="6571533at2759"/>
<accession>A0A6G0ZCG6</accession>
<evidence type="ECO:0000256" key="4">
    <source>
        <dbReference type="ARBA" id="ARBA00022833"/>
    </source>
</evidence>
<dbReference type="InterPro" id="IPR036236">
    <property type="entry name" value="Znf_C2H2_sf"/>
</dbReference>
<evidence type="ECO:0000256" key="3">
    <source>
        <dbReference type="ARBA" id="ARBA00022771"/>
    </source>
</evidence>
<reference evidence="7 8" key="1">
    <citation type="submission" date="2019-08" db="EMBL/GenBank/DDBJ databases">
        <title>Whole genome of Aphis craccivora.</title>
        <authorList>
            <person name="Voronova N.V."/>
            <person name="Shulinski R.S."/>
            <person name="Bandarenka Y.V."/>
            <person name="Zhorov D.G."/>
            <person name="Warner D."/>
        </authorList>
    </citation>
    <scope>NUCLEOTIDE SEQUENCE [LARGE SCALE GENOMIC DNA]</scope>
    <source>
        <strain evidence="7">180601</strain>
        <tissue evidence="7">Whole Body</tissue>
    </source>
</reference>
<sequence>MVFEYSNYSKLSFCHDSFFIKIRYKTIMTQKLKNSTKSTSCDCYTCPQCGKVYKYQSSLNLHLKFRCGVEPKFICQDLSAITNHFDLQLMFTIPNWLKDSFLLFKIYIYYLISYNALP</sequence>
<feature type="domain" description="C2H2-type" evidence="6">
    <location>
        <begin position="44"/>
        <end position="71"/>
    </location>
</feature>
<dbReference type="AlphaFoldDB" id="A0A6G0ZCG6"/>
<dbReference type="GO" id="GO:0008270">
    <property type="term" value="F:zinc ion binding"/>
    <property type="evidence" value="ECO:0007669"/>
    <property type="project" value="UniProtKB-KW"/>
</dbReference>
<evidence type="ECO:0000313" key="7">
    <source>
        <dbReference type="EMBL" id="KAF0768089.1"/>
    </source>
</evidence>
<keyword evidence="2" id="KW-0677">Repeat</keyword>
<dbReference type="InterPro" id="IPR013087">
    <property type="entry name" value="Znf_C2H2_type"/>
</dbReference>
<keyword evidence="4" id="KW-0862">Zinc</keyword>
<evidence type="ECO:0000313" key="8">
    <source>
        <dbReference type="Proteomes" id="UP000478052"/>
    </source>
</evidence>
<dbReference type="PROSITE" id="PS50157">
    <property type="entry name" value="ZINC_FINGER_C2H2_2"/>
    <property type="match status" value="1"/>
</dbReference>
<organism evidence="7 8">
    <name type="scientific">Aphis craccivora</name>
    <name type="common">Cowpea aphid</name>
    <dbReference type="NCBI Taxonomy" id="307492"/>
    <lineage>
        <taxon>Eukaryota</taxon>
        <taxon>Metazoa</taxon>
        <taxon>Ecdysozoa</taxon>
        <taxon>Arthropoda</taxon>
        <taxon>Hexapoda</taxon>
        <taxon>Insecta</taxon>
        <taxon>Pterygota</taxon>
        <taxon>Neoptera</taxon>
        <taxon>Paraneoptera</taxon>
        <taxon>Hemiptera</taxon>
        <taxon>Sternorrhyncha</taxon>
        <taxon>Aphidomorpha</taxon>
        <taxon>Aphidoidea</taxon>
        <taxon>Aphididae</taxon>
        <taxon>Aphidini</taxon>
        <taxon>Aphis</taxon>
        <taxon>Aphis</taxon>
    </lineage>
</organism>
<dbReference type="Gene3D" id="3.30.160.60">
    <property type="entry name" value="Classic Zinc Finger"/>
    <property type="match status" value="1"/>
</dbReference>
<gene>
    <name evidence="7" type="ORF">FWK35_00000698</name>
</gene>
<keyword evidence="3 5" id="KW-0863">Zinc-finger</keyword>
<evidence type="ECO:0000256" key="1">
    <source>
        <dbReference type="ARBA" id="ARBA00022723"/>
    </source>
</evidence>
<keyword evidence="8" id="KW-1185">Reference proteome</keyword>
<proteinExistence type="predicted"/>
<dbReference type="EMBL" id="VUJU01000839">
    <property type="protein sequence ID" value="KAF0768089.1"/>
    <property type="molecule type" value="Genomic_DNA"/>
</dbReference>